<comment type="caution">
    <text evidence="5">The sequence shown here is derived from an EMBL/GenBank/DDBJ whole genome shotgun (WGS) entry which is preliminary data.</text>
</comment>
<dbReference type="InterPro" id="IPR009057">
    <property type="entry name" value="Homeodomain-like_sf"/>
</dbReference>
<keyword evidence="1" id="KW-0805">Transcription regulation</keyword>
<dbReference type="InterPro" id="IPR018060">
    <property type="entry name" value="HTH_AraC"/>
</dbReference>
<keyword evidence="2" id="KW-0238">DNA-binding</keyword>
<feature type="domain" description="HTH araC/xylS-type" evidence="4">
    <location>
        <begin position="8"/>
        <end position="105"/>
    </location>
</feature>
<gene>
    <name evidence="5" type="primary">soxS_1</name>
    <name evidence="5" type="ORF">CLPUN_32300</name>
</gene>
<evidence type="ECO:0000256" key="2">
    <source>
        <dbReference type="ARBA" id="ARBA00023125"/>
    </source>
</evidence>
<dbReference type="PROSITE" id="PS00041">
    <property type="entry name" value="HTH_ARAC_FAMILY_1"/>
    <property type="match status" value="1"/>
</dbReference>
<dbReference type="PROSITE" id="PS01124">
    <property type="entry name" value="HTH_ARAC_FAMILY_2"/>
    <property type="match status" value="1"/>
</dbReference>
<dbReference type="InterPro" id="IPR029063">
    <property type="entry name" value="SAM-dependent_MTases_sf"/>
</dbReference>
<dbReference type="OrthoDB" id="9791837at2"/>
<proteinExistence type="predicted"/>
<dbReference type="Pfam" id="PF12833">
    <property type="entry name" value="HTH_18"/>
    <property type="match status" value="1"/>
</dbReference>
<evidence type="ECO:0000256" key="1">
    <source>
        <dbReference type="ARBA" id="ARBA00023015"/>
    </source>
</evidence>
<protein>
    <submittedName>
        <fullName evidence="5">Regulatory protein SoxS</fullName>
    </submittedName>
</protein>
<sequence>MDWQKCMNQALDYIENNLSCGIDYYVAAKIMNCSEWEFRRIFSFLAQIPLSEYIRRRRLAMAAIDIKKGEKIIDVAIRYGYESQAAFSRAFSRFHGIAPSLARDEGVALKTFPRLTFKLILMEGNGMKKNPNHRTNIIGAGEVGYAISVDMDKNNIHKTNSSFWDTKGNEVIGTTALPKYGAFVSEEKCHLFGDVSGKKLLEIGCGTGHSLKYHGDHKASELWGIDISEKQIEKARKYLSLYGFSAKLICSPMEEDCGIPVDYFDYVYSIYGVGWTTDLEGTFCRIASYIKKEGVFIFSWSHPIHKCVAIENDLLSFKKSYFDESWYSVSLEGGAISLSDRKLSTYINALTKAGFVIDEMIEESDDEIIQLYKDSDFAKKAKMLPVTFVIKARKL</sequence>
<keyword evidence="3" id="KW-0804">Transcription</keyword>
<accession>A0A1S8TCS0</accession>
<dbReference type="EMBL" id="LZZM01000185">
    <property type="protein sequence ID" value="OOM75419.1"/>
    <property type="molecule type" value="Genomic_DNA"/>
</dbReference>
<dbReference type="CDD" id="cd02440">
    <property type="entry name" value="AdoMet_MTases"/>
    <property type="match status" value="1"/>
</dbReference>
<dbReference type="STRING" id="29367.CLPUN_32300"/>
<dbReference type="SUPFAM" id="SSF53335">
    <property type="entry name" value="S-adenosyl-L-methionine-dependent methyltransferases"/>
    <property type="match status" value="1"/>
</dbReference>
<evidence type="ECO:0000259" key="4">
    <source>
        <dbReference type="PROSITE" id="PS01124"/>
    </source>
</evidence>
<dbReference type="InterPro" id="IPR018062">
    <property type="entry name" value="HTH_AraC-typ_CS"/>
</dbReference>
<keyword evidence="6" id="KW-1185">Reference proteome</keyword>
<evidence type="ECO:0000313" key="5">
    <source>
        <dbReference type="EMBL" id="OOM75419.1"/>
    </source>
</evidence>
<dbReference type="Gene3D" id="1.10.10.60">
    <property type="entry name" value="Homeodomain-like"/>
    <property type="match status" value="2"/>
</dbReference>
<dbReference type="GO" id="GO:0003700">
    <property type="term" value="F:DNA-binding transcription factor activity"/>
    <property type="evidence" value="ECO:0007669"/>
    <property type="project" value="InterPro"/>
</dbReference>
<dbReference type="Proteomes" id="UP000190890">
    <property type="component" value="Unassembled WGS sequence"/>
</dbReference>
<dbReference type="Pfam" id="PF08241">
    <property type="entry name" value="Methyltransf_11"/>
    <property type="match status" value="1"/>
</dbReference>
<organism evidence="5 6">
    <name type="scientific">Clostridium puniceum</name>
    <dbReference type="NCBI Taxonomy" id="29367"/>
    <lineage>
        <taxon>Bacteria</taxon>
        <taxon>Bacillati</taxon>
        <taxon>Bacillota</taxon>
        <taxon>Clostridia</taxon>
        <taxon>Eubacteriales</taxon>
        <taxon>Clostridiaceae</taxon>
        <taxon>Clostridium</taxon>
    </lineage>
</organism>
<evidence type="ECO:0000313" key="6">
    <source>
        <dbReference type="Proteomes" id="UP000190890"/>
    </source>
</evidence>
<dbReference type="AlphaFoldDB" id="A0A1S8TCS0"/>
<dbReference type="InterPro" id="IPR050959">
    <property type="entry name" value="MarA-like"/>
</dbReference>
<dbReference type="InterPro" id="IPR013216">
    <property type="entry name" value="Methyltransf_11"/>
</dbReference>
<dbReference type="PANTHER" id="PTHR47504">
    <property type="entry name" value="RIGHT ORIGIN-BINDING PROTEIN"/>
    <property type="match status" value="1"/>
</dbReference>
<dbReference type="GO" id="GO:0043565">
    <property type="term" value="F:sequence-specific DNA binding"/>
    <property type="evidence" value="ECO:0007669"/>
    <property type="project" value="InterPro"/>
</dbReference>
<evidence type="ECO:0000256" key="3">
    <source>
        <dbReference type="ARBA" id="ARBA00023163"/>
    </source>
</evidence>
<dbReference type="GO" id="GO:0008757">
    <property type="term" value="F:S-adenosylmethionine-dependent methyltransferase activity"/>
    <property type="evidence" value="ECO:0007669"/>
    <property type="project" value="InterPro"/>
</dbReference>
<dbReference type="SMART" id="SM00342">
    <property type="entry name" value="HTH_ARAC"/>
    <property type="match status" value="1"/>
</dbReference>
<dbReference type="Gene3D" id="3.40.50.150">
    <property type="entry name" value="Vaccinia Virus protein VP39"/>
    <property type="match status" value="1"/>
</dbReference>
<reference evidence="5 6" key="1">
    <citation type="submission" date="2016-05" db="EMBL/GenBank/DDBJ databases">
        <title>Microbial solvent formation.</title>
        <authorList>
            <person name="Poehlein A."/>
            <person name="Montoya Solano J.D."/>
            <person name="Flitsch S."/>
            <person name="Krabben P."/>
            <person name="Duerre P."/>
            <person name="Daniel R."/>
        </authorList>
    </citation>
    <scope>NUCLEOTIDE SEQUENCE [LARGE SCALE GENOMIC DNA]</scope>
    <source>
        <strain evidence="5 6">DSM 2619</strain>
    </source>
</reference>
<dbReference type="PANTHER" id="PTHR47504:SF5">
    <property type="entry name" value="RIGHT ORIGIN-BINDING PROTEIN"/>
    <property type="match status" value="1"/>
</dbReference>
<dbReference type="SUPFAM" id="SSF46689">
    <property type="entry name" value="Homeodomain-like"/>
    <property type="match status" value="1"/>
</dbReference>
<name>A0A1S8TCS0_9CLOT</name>